<evidence type="ECO:0000256" key="2">
    <source>
        <dbReference type="SAM" id="MobiDB-lite"/>
    </source>
</evidence>
<sequence>MSTVINNEDIPKTVHNILSGIQICISNALDFFSVDLNSIFPTNADDSRGPTYRHYCFLLLVLTMGLRLKSKLFMSAAFKLPSTMHYHIVEMTQPLIEDCPISMTSFEALSLDLENHPVTPIHQSRNIKAPLTCPIISKVPILPFGHKELSVTDPELTFDDTHSGNELSYRCTGHSLYSSPQTFFGSLHVRKGKSCITKSGFGNDLESEIDSPLYSLKSILESPQVVPKGQLLSKLDEIRSLSSKLSEVQHLYEENMCELSRLSSELQASEIRRKETEIRLKRRESELNEMRDELAYEIEMRSFHEQRSNLVDHLQENLNDALEKLKEKELEIIRSRLLSQQELEHQLTQMKVVARLADSEIHELLCHRERLLARSEAECVAQANSLIRNQGSTSETITPLCDNRCYSCENCPQSAHTFHPSFGKELQLSNADVSNAGSAESLASVVMINNQLQDLESAVVKAQTDYQIMRKKYIVQRFNSLFGKLLAKHRGSIINSFQYSCGILSSEAKLTQANEEVTEIKAKQIKMITELYAQRKQLYIEMDKIRLESEIGFHDWENKVNLLKTENCELNAKLASLHSCFGGSHVNIDEELKKMKEADMEVSKLRPKLVEVEGKCDELITLNKSLRVELNDQINANKAFRESAEEEVNRLKDSLANCVSNYKSIINTMSEEHRREKDQIISNMKHAEETKDISLQENANLKILLNNLKTELIDEKEKASQVSALSDRFKSEVADLRCNLSKTREHLLEVEESLKVKNDAVLSLQSTNKQLEDKLSLTETSYKLKEKEVCRLVSQIIELESENKRSSDKINELENLAKSSSHIQLDLEHHLETLRIQLNEMESGWVSTRAQLAETRQQLIKTEELLHDTRLRLLRANYEKAEVLERLTLTEPKNGRTQSTLDLTSDISSTIYNNVSTGIKLVHSESTSDFSCKNKLLSVEIQNNLSKIDHIGTASKPAGKSFSDIAVQKCDPRSHHICLDHLSGNMKEWPPYSSITAPVSPGGLQKENHKALSGTSIPFHSCRFGRLIISPDGDEAKELKSITYQTTHKLYSAPSKTENENQIVEMELNTPATSISTEHEKQPNSESVSLTLPYIPETPAYMLNMVNLSRSCSAYEIATVPLKLSCNSDLSTKNTLSSTSSCSISMNNDRPRSKYGRWVSKKLHKRSKHGVSQDPKIKVGRFLEPYPPSTNDVHRSKELKEGDSANKSTWHKVWSKNNLKLYYSS</sequence>
<organism evidence="3 4">
    <name type="scientific">Schistosoma bovis</name>
    <name type="common">Blood fluke</name>
    <dbReference type="NCBI Taxonomy" id="6184"/>
    <lineage>
        <taxon>Eukaryota</taxon>
        <taxon>Metazoa</taxon>
        <taxon>Spiralia</taxon>
        <taxon>Lophotrochozoa</taxon>
        <taxon>Platyhelminthes</taxon>
        <taxon>Trematoda</taxon>
        <taxon>Digenea</taxon>
        <taxon>Strigeidida</taxon>
        <taxon>Schistosomatoidea</taxon>
        <taxon>Schistosomatidae</taxon>
        <taxon>Schistosoma</taxon>
    </lineage>
</organism>
<name>A0A430QG52_SCHBO</name>
<feature type="coiled-coil region" evidence="1">
    <location>
        <begin position="259"/>
        <end position="331"/>
    </location>
</feature>
<accession>A0A430QG52</accession>
<feature type="compositionally biased region" description="Low complexity" evidence="2">
    <location>
        <begin position="1136"/>
        <end position="1148"/>
    </location>
</feature>
<evidence type="ECO:0000256" key="1">
    <source>
        <dbReference type="SAM" id="Coils"/>
    </source>
</evidence>
<keyword evidence="1" id="KW-0175">Coiled coil</keyword>
<feature type="coiled-coil region" evidence="1">
    <location>
        <begin position="641"/>
        <end position="718"/>
    </location>
</feature>
<gene>
    <name evidence="3" type="ORF">DC041_0010307</name>
</gene>
<reference evidence="3 4" key="1">
    <citation type="journal article" date="2019" name="PLoS Pathog.">
        <title>Genome sequence of the bovine parasite Schistosoma bovis Tanzania.</title>
        <authorList>
            <person name="Oey H."/>
            <person name="Zakrzewski M."/>
            <person name="Gobert G."/>
            <person name="Gravermann K."/>
            <person name="Stoye J."/>
            <person name="Jones M."/>
            <person name="Mcmanus D."/>
            <person name="Krause L."/>
        </authorList>
    </citation>
    <scope>NUCLEOTIDE SEQUENCE [LARGE SCALE GENOMIC DNA]</scope>
    <source>
        <strain evidence="3 4">TAN1997</strain>
    </source>
</reference>
<feature type="coiled-coil region" evidence="1">
    <location>
        <begin position="754"/>
        <end position="816"/>
    </location>
</feature>
<keyword evidence="4" id="KW-1185">Reference proteome</keyword>
<evidence type="ECO:0000313" key="3">
    <source>
        <dbReference type="EMBL" id="RTG86667.1"/>
    </source>
</evidence>
<dbReference type="STRING" id="6184.A0A430QG52"/>
<dbReference type="AlphaFoldDB" id="A0A430QG52"/>
<feature type="coiled-coil region" evidence="1">
    <location>
        <begin position="445"/>
        <end position="472"/>
    </location>
</feature>
<dbReference type="Proteomes" id="UP000290809">
    <property type="component" value="Unassembled WGS sequence"/>
</dbReference>
<feature type="compositionally biased region" description="Basic and acidic residues" evidence="2">
    <location>
        <begin position="1192"/>
        <end position="1204"/>
    </location>
</feature>
<comment type="caution">
    <text evidence="3">The sequence shown here is derived from an EMBL/GenBank/DDBJ whole genome shotgun (WGS) entry which is preliminary data.</text>
</comment>
<dbReference type="EMBL" id="QMKO01001775">
    <property type="protein sequence ID" value="RTG86667.1"/>
    <property type="molecule type" value="Genomic_DNA"/>
</dbReference>
<protein>
    <submittedName>
        <fullName evidence="3">Uncharacterized protein</fullName>
    </submittedName>
</protein>
<proteinExistence type="predicted"/>
<evidence type="ECO:0000313" key="4">
    <source>
        <dbReference type="Proteomes" id="UP000290809"/>
    </source>
</evidence>
<feature type="region of interest" description="Disordered" evidence="2">
    <location>
        <begin position="1136"/>
        <end position="1156"/>
    </location>
</feature>
<feature type="region of interest" description="Disordered" evidence="2">
    <location>
        <begin position="1181"/>
        <end position="1207"/>
    </location>
</feature>